<keyword evidence="9" id="KW-0547">Nucleotide-binding</keyword>
<comment type="subcellular location">
    <subcellularLocation>
        <location evidence="1">Host nucleus</location>
    </subcellularLocation>
</comment>
<evidence type="ECO:0000256" key="10">
    <source>
        <dbReference type="ARBA" id="ARBA00022759"/>
    </source>
</evidence>
<evidence type="ECO:0000256" key="3">
    <source>
        <dbReference type="ARBA" id="ARBA00022562"/>
    </source>
</evidence>
<evidence type="ECO:0000256" key="1">
    <source>
        <dbReference type="ARBA" id="ARBA00004147"/>
    </source>
</evidence>
<evidence type="ECO:0000256" key="5">
    <source>
        <dbReference type="ARBA" id="ARBA00022695"/>
    </source>
</evidence>
<dbReference type="Gene3D" id="3.40.1310.20">
    <property type="match status" value="1"/>
</dbReference>
<dbReference type="EMBL" id="MN928929">
    <property type="protein sequence ID" value="QJI53714.1"/>
    <property type="molecule type" value="Genomic_DNA"/>
</dbReference>
<dbReference type="SUPFAM" id="SSF52540">
    <property type="entry name" value="P-loop containing nucleoside triphosphate hydrolases"/>
    <property type="match status" value="1"/>
</dbReference>
<keyword evidence="13" id="KW-0238">DNA-binding</keyword>
<evidence type="ECO:0000256" key="2">
    <source>
        <dbReference type="ARBA" id="ARBA00014531"/>
    </source>
</evidence>
<evidence type="ECO:0000256" key="7">
    <source>
        <dbReference type="ARBA" id="ARBA00022722"/>
    </source>
</evidence>
<evidence type="ECO:0000256" key="9">
    <source>
        <dbReference type="ARBA" id="ARBA00022741"/>
    </source>
</evidence>
<keyword evidence="10" id="KW-0255">Endonuclease</keyword>
<dbReference type="GO" id="GO:0042025">
    <property type="term" value="C:host cell nucleus"/>
    <property type="evidence" value="ECO:0007669"/>
    <property type="project" value="UniProtKB-SubCell"/>
</dbReference>
<keyword evidence="6" id="KW-0235">DNA replication</keyword>
<evidence type="ECO:0000256" key="13">
    <source>
        <dbReference type="ARBA" id="ARBA00023125"/>
    </source>
</evidence>
<evidence type="ECO:0000313" key="15">
    <source>
        <dbReference type="EMBL" id="QJI53714.1"/>
    </source>
</evidence>
<evidence type="ECO:0000256" key="6">
    <source>
        <dbReference type="ARBA" id="ARBA00022705"/>
    </source>
</evidence>
<feature type="domain" description="CRESS-DNA virus Rep endonuclease" evidence="14">
    <location>
        <begin position="1"/>
        <end position="90"/>
    </location>
</feature>
<dbReference type="InterPro" id="IPR027417">
    <property type="entry name" value="P-loop_NTPase"/>
</dbReference>
<dbReference type="GO" id="GO:0006260">
    <property type="term" value="P:DNA replication"/>
    <property type="evidence" value="ECO:0007669"/>
    <property type="project" value="UniProtKB-KW"/>
</dbReference>
<dbReference type="GO" id="GO:0046872">
    <property type="term" value="F:metal ion binding"/>
    <property type="evidence" value="ECO:0007669"/>
    <property type="project" value="UniProtKB-KW"/>
</dbReference>
<keyword evidence="7" id="KW-0540">Nuclease</keyword>
<keyword evidence="3" id="KW-1048">Host nucleus</keyword>
<dbReference type="Pfam" id="PF02407">
    <property type="entry name" value="Viral_Rep"/>
    <property type="match status" value="1"/>
</dbReference>
<proteinExistence type="predicted"/>
<evidence type="ECO:0000256" key="12">
    <source>
        <dbReference type="ARBA" id="ARBA00023124"/>
    </source>
</evidence>
<keyword evidence="4" id="KW-0808">Transferase</keyword>
<accession>A0A6M3YS23</accession>
<dbReference type="GO" id="GO:0000166">
    <property type="term" value="F:nucleotide binding"/>
    <property type="evidence" value="ECO:0007669"/>
    <property type="project" value="UniProtKB-KW"/>
</dbReference>
<evidence type="ECO:0000256" key="4">
    <source>
        <dbReference type="ARBA" id="ARBA00022679"/>
    </source>
</evidence>
<evidence type="ECO:0000259" key="14">
    <source>
        <dbReference type="PROSITE" id="PS52020"/>
    </source>
</evidence>
<dbReference type="InterPro" id="IPR049912">
    <property type="entry name" value="CRESS_DNA_REP"/>
</dbReference>
<dbReference type="Gene3D" id="3.40.50.300">
    <property type="entry name" value="P-loop containing nucleotide triphosphate hydrolases"/>
    <property type="match status" value="1"/>
</dbReference>
<protein>
    <recommendedName>
        <fullName evidence="2">Replication-associated protein</fullName>
    </recommendedName>
</protein>
<dbReference type="GO" id="GO:0004519">
    <property type="term" value="F:endonuclease activity"/>
    <property type="evidence" value="ECO:0007669"/>
    <property type="project" value="UniProtKB-KW"/>
</dbReference>
<reference evidence="15" key="1">
    <citation type="submission" date="2020-01" db="EMBL/GenBank/DDBJ databases">
        <title>Novel CRESS-DNA virus.</title>
        <authorList>
            <person name="Liu Q."/>
            <person name="Shan T."/>
            <person name="Yang S."/>
            <person name="Zhang W."/>
        </authorList>
    </citation>
    <scope>NUCLEOTIDE SEQUENCE</scope>
    <source>
        <strain evidence="15">Dth148cir1</strain>
    </source>
</reference>
<keyword evidence="8" id="KW-0479">Metal-binding</keyword>
<dbReference type="GO" id="GO:0003677">
    <property type="term" value="F:DNA binding"/>
    <property type="evidence" value="ECO:0007669"/>
    <property type="project" value="UniProtKB-KW"/>
</dbReference>
<organism evidence="15">
    <name type="scientific">Cressdnaviricota sp</name>
    <dbReference type="NCBI Taxonomy" id="2748378"/>
    <lineage>
        <taxon>Viruses</taxon>
        <taxon>Monodnaviria</taxon>
        <taxon>Shotokuvirae</taxon>
        <taxon>Cressdnaviricota</taxon>
    </lineage>
</organism>
<evidence type="ECO:0000256" key="8">
    <source>
        <dbReference type="ARBA" id="ARBA00022723"/>
    </source>
</evidence>
<evidence type="ECO:0000256" key="11">
    <source>
        <dbReference type="ARBA" id="ARBA00022801"/>
    </source>
</evidence>
<keyword evidence="5" id="KW-0548">Nucleotidyltransferase</keyword>
<keyword evidence="12" id="KW-0190">Covalent protein-DNA linkage</keyword>
<keyword evidence="11" id="KW-0378">Hydrolase</keyword>
<name>A0A6M3YS23_9VIRU</name>
<dbReference type="GO" id="GO:0016787">
    <property type="term" value="F:hydrolase activity"/>
    <property type="evidence" value="ECO:0007669"/>
    <property type="project" value="UniProtKB-KW"/>
</dbReference>
<sequence>MANQKHWVFTAYSDEVSFFEAGVYCIFGNEKCPKTGRWHKQGYIVFEKKKRLTALKKLDATAHWEVKRGSVSQAITYCKKDGDFYEFGEPPVEERSNASVYKECIEFARKGDMSAIEDQHPGQFLRYKRTFEELVKFDLTALETPRGYWVYGSPGSGKDSNVLKLHPFVKPHNKWWDGYAGEKYVLISDVDHSDARWIGNYLKIWTDRYPFTAEFKGGSRQICPQRFYVTSNYTLADLFEPSVVEALKRRFHVIDFDTGCVTKRPKIGLVDKLELVNF</sequence>
<dbReference type="PROSITE" id="PS52020">
    <property type="entry name" value="CRESS_DNA_REP"/>
    <property type="match status" value="1"/>
</dbReference>
<dbReference type="GO" id="GO:0016779">
    <property type="term" value="F:nucleotidyltransferase activity"/>
    <property type="evidence" value="ECO:0007669"/>
    <property type="project" value="UniProtKB-KW"/>
</dbReference>